<evidence type="ECO:0000256" key="1">
    <source>
        <dbReference type="SAM" id="MobiDB-lite"/>
    </source>
</evidence>
<feature type="compositionally biased region" description="Gly residues" evidence="1">
    <location>
        <begin position="389"/>
        <end position="437"/>
    </location>
</feature>
<dbReference type="Pfam" id="PF06996">
    <property type="entry name" value="T6SS_TssG"/>
    <property type="match status" value="1"/>
</dbReference>
<feature type="region of interest" description="Disordered" evidence="1">
    <location>
        <begin position="1"/>
        <end position="27"/>
    </location>
</feature>
<dbReference type="InterPro" id="IPR010732">
    <property type="entry name" value="T6SS_TssG-like"/>
</dbReference>
<name>A0A9X2BTI6_9PROT</name>
<dbReference type="EMBL" id="JALPRX010000029">
    <property type="protein sequence ID" value="MCK8784362.1"/>
    <property type="molecule type" value="Genomic_DNA"/>
</dbReference>
<reference evidence="2" key="1">
    <citation type="submission" date="2022-04" db="EMBL/GenBank/DDBJ databases">
        <title>Roseomonas acroporae sp. nov., isolated from coral Acropora digitifera.</title>
        <authorList>
            <person name="Sun H."/>
        </authorList>
    </citation>
    <scope>NUCLEOTIDE SEQUENCE</scope>
    <source>
        <strain evidence="2">NAR14</strain>
    </source>
</reference>
<organism evidence="2 3">
    <name type="scientific">Roseomonas acroporae</name>
    <dbReference type="NCBI Taxonomy" id="2937791"/>
    <lineage>
        <taxon>Bacteria</taxon>
        <taxon>Pseudomonadati</taxon>
        <taxon>Pseudomonadota</taxon>
        <taxon>Alphaproteobacteria</taxon>
        <taxon>Acetobacterales</taxon>
        <taxon>Roseomonadaceae</taxon>
        <taxon>Roseomonas</taxon>
    </lineage>
</organism>
<dbReference type="AlphaFoldDB" id="A0A9X2BTI6"/>
<protein>
    <submittedName>
        <fullName evidence="2">Type VI secretion system baseplate subunit TssG</fullName>
    </submittedName>
</protein>
<dbReference type="PANTHER" id="PTHR35564">
    <property type="match status" value="1"/>
</dbReference>
<feature type="region of interest" description="Disordered" evidence="1">
    <location>
        <begin position="217"/>
        <end position="244"/>
    </location>
</feature>
<dbReference type="Proteomes" id="UP001139516">
    <property type="component" value="Unassembled WGS sequence"/>
</dbReference>
<evidence type="ECO:0000313" key="2">
    <source>
        <dbReference type="EMBL" id="MCK8784362.1"/>
    </source>
</evidence>
<feature type="compositionally biased region" description="Gly residues" evidence="1">
    <location>
        <begin position="217"/>
        <end position="236"/>
    </location>
</feature>
<proteinExistence type="predicted"/>
<feature type="region of interest" description="Disordered" evidence="1">
    <location>
        <begin position="388"/>
        <end position="446"/>
    </location>
</feature>
<dbReference type="RefSeq" id="WP_248666486.1">
    <property type="nucleotide sequence ID" value="NZ_JALPRX010000029.1"/>
</dbReference>
<sequence>MADPDGAGADPVAAAAAMRPDADAAPAGPIATAAPAVAPAAGRRETGEPPEAGLAAVLAMLGPAPAFNAAVPLIEAAVARTGRVVRPAGTTGTAAEEAILFRSVPSLAFPPADIAALRCAERAGEGDNDWPVEMEVAFLGLYGPASPLPVQWTEQIVTDQPGARNLRDVLDLFAHPLVGLAWRLWRGNRLHLHWMERGSEAGRDIVSVAALALGGLVPGGGPGGGPGEGPGGGPGDGQEDGAGELDPVRLLPLCGLLARYSRGADTVAGIVAAYLGVETRLEEWVPSRVPVPADQLFRLGDRAATPGEVVLGESVCDVSGTVRLTLGPLPAATFQALLPGGPLRRTLAALLRLALRDPLRVELDLLLAPGQSPGLVLGGGQLGWTSWAGGPGEVGHGPPGPGGGGGARAWGGGGERGGPWGGGGPRGGPSGAGGPGEVGHCPTGPV</sequence>
<dbReference type="NCBIfam" id="TIGR03347">
    <property type="entry name" value="VI_chp_1"/>
    <property type="match status" value="1"/>
</dbReference>
<comment type="caution">
    <text evidence="2">The sequence shown here is derived from an EMBL/GenBank/DDBJ whole genome shotgun (WGS) entry which is preliminary data.</text>
</comment>
<accession>A0A9X2BTI6</accession>
<evidence type="ECO:0000313" key="3">
    <source>
        <dbReference type="Proteomes" id="UP001139516"/>
    </source>
</evidence>
<dbReference type="PANTHER" id="PTHR35564:SF3">
    <property type="entry name" value="TYPE VI SECRETION SYSTEM BASEPLATE SUBUNIT TSSG"/>
    <property type="match status" value="1"/>
</dbReference>
<gene>
    <name evidence="2" type="primary">tssG</name>
    <name evidence="2" type="ORF">M0638_08220</name>
</gene>
<keyword evidence="3" id="KW-1185">Reference proteome</keyword>